<evidence type="ECO:0000313" key="3">
    <source>
        <dbReference type="Proteomes" id="UP000095597"/>
    </source>
</evidence>
<feature type="domain" description="Glycosyltransferase 2-like" evidence="1">
    <location>
        <begin position="65"/>
        <end position="191"/>
    </location>
</feature>
<evidence type="ECO:0000259" key="1">
    <source>
        <dbReference type="Pfam" id="PF00535"/>
    </source>
</evidence>
<dbReference type="EC" id="2.4.1.212" evidence="2"/>
<dbReference type="EMBL" id="CYXO01000003">
    <property type="protein sequence ID" value="CUM81528.1"/>
    <property type="molecule type" value="Genomic_DNA"/>
</dbReference>
<keyword evidence="2" id="KW-0808">Transferase</keyword>
<keyword evidence="2" id="KW-0328">Glycosyltransferase</keyword>
<dbReference type="AlphaFoldDB" id="A0A173RWN6"/>
<sequence>MNSKIKKMHTLFEDYGIKRSCVKIYKKITHKEERKYEKWIRENELSKEEIEMQKNRKFIKEPKFSIVIPLYKTPEKYLREIVESILKQTYSNWELCLSDGSGNNSPLTDILEELKEKDTRIKYISSSEQLKISDNTNLALSIATGDYIAFADHDDLLEINALYECATLINEKNTVDMIYSDEDKVSMNSGRYFEPHFKPDFNIDLLRSVNYFCHLVVVGRKVIEKVGGLNGDFDGAQDYDFVLRCIENTKNIYHIPKVLYHWRAHIDSTAENPESKKYAFEAGKRAVQEHYKRIGMEHVEVSETKYPGIYRSRYKIENNPKVTIILYNIRKDDRLKKCLESLKKQSYKNCEIITVKTNRNSINLQKEKNRASESAKGEYLLFLDTNCELIGKNSLEEMLGMCARKSTGAVGCKIFYKKKLIEHAGVVTGVDDFYMNLFKNMRKAENSYYNRSDTQMDYSAISGLCFMVEKKAFEKVSRFDEKLKEKASVIDLCLKLRSLNKLIVYNPYAVVYDSVQNRGESIDEDLEILKNRWKEIVNKGDPYYNQNLSSKYNDCQIKI</sequence>
<evidence type="ECO:0000313" key="2">
    <source>
        <dbReference type="EMBL" id="CUM81528.1"/>
    </source>
</evidence>
<dbReference type="InterPro" id="IPR029044">
    <property type="entry name" value="Nucleotide-diphossugar_trans"/>
</dbReference>
<dbReference type="PANTHER" id="PTHR22916">
    <property type="entry name" value="GLYCOSYLTRANSFERASE"/>
    <property type="match status" value="1"/>
</dbReference>
<name>A0A173RWN6_9FIRM</name>
<dbReference type="CDD" id="cd04184">
    <property type="entry name" value="GT2_RfbC_Mx_like"/>
    <property type="match status" value="1"/>
</dbReference>
<dbReference type="Proteomes" id="UP000095597">
    <property type="component" value="Unassembled WGS sequence"/>
</dbReference>
<dbReference type="Gene3D" id="3.90.550.10">
    <property type="entry name" value="Spore Coat Polysaccharide Biosynthesis Protein SpsA, Chain A"/>
    <property type="match status" value="2"/>
</dbReference>
<protein>
    <submittedName>
        <fullName evidence="2">Hyaluronan synthase</fullName>
        <ecNumber evidence="2">2.4.1.212</ecNumber>
    </submittedName>
</protein>
<dbReference type="Pfam" id="PF00535">
    <property type="entry name" value="Glycos_transf_2"/>
    <property type="match status" value="1"/>
</dbReference>
<dbReference type="PANTHER" id="PTHR22916:SF3">
    <property type="entry name" value="UDP-GLCNAC:BETAGAL BETA-1,3-N-ACETYLGLUCOSAMINYLTRANSFERASE-LIKE PROTEIN 1"/>
    <property type="match status" value="1"/>
</dbReference>
<dbReference type="RefSeq" id="WP_055213664.1">
    <property type="nucleotide sequence ID" value="NZ_CYXO01000003.1"/>
</dbReference>
<dbReference type="SUPFAM" id="SSF53448">
    <property type="entry name" value="Nucleotide-diphospho-sugar transferases"/>
    <property type="match status" value="2"/>
</dbReference>
<gene>
    <name evidence="2" type="primary">hyaD_2</name>
    <name evidence="2" type="ORF">ERS852573_00656</name>
</gene>
<accession>A0A173RWN6</accession>
<reference evidence="2 3" key="1">
    <citation type="submission" date="2015-09" db="EMBL/GenBank/DDBJ databases">
        <authorList>
            <consortium name="Pathogen Informatics"/>
        </authorList>
    </citation>
    <scope>NUCLEOTIDE SEQUENCE [LARGE SCALE GENOMIC DNA]</scope>
    <source>
        <strain evidence="2 3">2789STDY5834961</strain>
    </source>
</reference>
<proteinExistence type="predicted"/>
<dbReference type="InterPro" id="IPR001173">
    <property type="entry name" value="Glyco_trans_2-like"/>
</dbReference>
<dbReference type="GO" id="GO:0050501">
    <property type="term" value="F:hyaluronan synthase activity"/>
    <property type="evidence" value="ECO:0007669"/>
    <property type="project" value="UniProtKB-EC"/>
</dbReference>
<organism evidence="2 3">
    <name type="scientific">Dorea longicatena</name>
    <dbReference type="NCBI Taxonomy" id="88431"/>
    <lineage>
        <taxon>Bacteria</taxon>
        <taxon>Bacillati</taxon>
        <taxon>Bacillota</taxon>
        <taxon>Clostridia</taxon>
        <taxon>Lachnospirales</taxon>
        <taxon>Lachnospiraceae</taxon>
        <taxon>Dorea</taxon>
    </lineage>
</organism>
<dbReference type="OrthoDB" id="9179784at2"/>